<gene>
    <name evidence="2" type="ORF">ACG04R_13810</name>
</gene>
<proteinExistence type="predicted"/>
<protein>
    <submittedName>
        <fullName evidence="2">ABC transporter substrate-binding protein</fullName>
    </submittedName>
</protein>
<evidence type="ECO:0000313" key="2">
    <source>
        <dbReference type="EMBL" id="MFG6487754.1"/>
    </source>
</evidence>
<sequence>MDAQLDPTGRRDLLRWLLASVPAAAHLDAWAGPPSNYPDSYPVIAAAARDEGKVVVYSTTDLSAVAALIRDFEQCYPGIRVEYNDLNSAELHQRYLAEAYAGKPTADVLWSSAMDLQMKLANDDYATRYRSPEIASLPDWAVWRETAYGTTFEPAVFVYNKHFVSGDEVPATHADVVRLLTSQRGKYAGNVTTYDIEKSAVGFLFATQDSRIQASFWELVRAMGADAVELEANTSVMVQRIAAGKVYLGYNLIGSYALTRARRDPSIGVVLPRDYTLVMSRIALITKSAANPNAARLWLDYLLSKRGQTVLSGKSELFSIREDVPGEYTAATLRRELGGRLKAIAVAPPLLVFLDRVKQQEFLRRWRRETGDAK</sequence>
<dbReference type="SUPFAM" id="SSF53850">
    <property type="entry name" value="Periplasmic binding protein-like II"/>
    <property type="match status" value="1"/>
</dbReference>
<name>A0ABW7HCW3_9BURK</name>
<dbReference type="RefSeq" id="WP_394411266.1">
    <property type="nucleotide sequence ID" value="NZ_JBIGIC010000006.1"/>
</dbReference>
<keyword evidence="1" id="KW-0732">Signal</keyword>
<comment type="caution">
    <text evidence="2">The sequence shown here is derived from an EMBL/GenBank/DDBJ whole genome shotgun (WGS) entry which is preliminary data.</text>
</comment>
<accession>A0ABW7HCW3</accession>
<evidence type="ECO:0000256" key="1">
    <source>
        <dbReference type="ARBA" id="ARBA00022729"/>
    </source>
</evidence>
<dbReference type="EMBL" id="JBIGIC010000006">
    <property type="protein sequence ID" value="MFG6487754.1"/>
    <property type="molecule type" value="Genomic_DNA"/>
</dbReference>
<dbReference type="PANTHER" id="PTHR30006">
    <property type="entry name" value="THIAMINE-BINDING PERIPLASMIC PROTEIN-RELATED"/>
    <property type="match status" value="1"/>
</dbReference>
<reference evidence="2 3" key="1">
    <citation type="submission" date="2024-08" db="EMBL/GenBank/DDBJ databases">
        <authorList>
            <person name="Lu H."/>
        </authorList>
    </citation>
    <scope>NUCLEOTIDE SEQUENCE [LARGE SCALE GENOMIC DNA]</scope>
    <source>
        <strain evidence="2 3">BYS78W</strain>
    </source>
</reference>
<evidence type="ECO:0000313" key="3">
    <source>
        <dbReference type="Proteomes" id="UP001606134"/>
    </source>
</evidence>
<dbReference type="PANTHER" id="PTHR30006:SF25">
    <property type="entry name" value="PHOSPHOGLYCERATE TRANSPORT REGULATORY PROTEIN PGTC"/>
    <property type="match status" value="1"/>
</dbReference>
<dbReference type="Gene3D" id="3.40.190.10">
    <property type="entry name" value="Periplasmic binding protein-like II"/>
    <property type="match status" value="2"/>
</dbReference>
<dbReference type="InterPro" id="IPR006059">
    <property type="entry name" value="SBP"/>
</dbReference>
<dbReference type="Proteomes" id="UP001606134">
    <property type="component" value="Unassembled WGS sequence"/>
</dbReference>
<organism evidence="2 3">
    <name type="scientific">Pelomonas candidula</name>
    <dbReference type="NCBI Taxonomy" id="3299025"/>
    <lineage>
        <taxon>Bacteria</taxon>
        <taxon>Pseudomonadati</taxon>
        <taxon>Pseudomonadota</taxon>
        <taxon>Betaproteobacteria</taxon>
        <taxon>Burkholderiales</taxon>
        <taxon>Sphaerotilaceae</taxon>
        <taxon>Roseateles</taxon>
    </lineage>
</organism>
<keyword evidence="3" id="KW-1185">Reference proteome</keyword>
<dbReference type="Pfam" id="PF13416">
    <property type="entry name" value="SBP_bac_8"/>
    <property type="match status" value="1"/>
</dbReference>